<feature type="domain" description="SecDF P1 head subdomain" evidence="1">
    <location>
        <begin position="40"/>
        <end position="131"/>
    </location>
</feature>
<protein>
    <recommendedName>
        <fullName evidence="1">SecDF P1 head subdomain domain-containing protein</fullName>
    </recommendedName>
</protein>
<evidence type="ECO:0000259" key="1">
    <source>
        <dbReference type="Pfam" id="PF22599"/>
    </source>
</evidence>
<gene>
    <name evidence="2" type="ORF">SAMN05216290_2144</name>
</gene>
<dbReference type="RefSeq" id="WP_090258578.1">
    <property type="nucleotide sequence ID" value="NZ_FOIR01000002.1"/>
</dbReference>
<keyword evidence="3" id="KW-1185">Reference proteome</keyword>
<organism evidence="2 3">
    <name type="scientific">Roseivirga pacifica</name>
    <dbReference type="NCBI Taxonomy" id="1267423"/>
    <lineage>
        <taxon>Bacteria</taxon>
        <taxon>Pseudomonadati</taxon>
        <taxon>Bacteroidota</taxon>
        <taxon>Cytophagia</taxon>
        <taxon>Cytophagales</taxon>
        <taxon>Roseivirgaceae</taxon>
        <taxon>Roseivirga</taxon>
    </lineage>
</organism>
<accession>A0A1I0QB10</accession>
<proteinExistence type="predicted"/>
<name>A0A1I0QB10_9BACT</name>
<dbReference type="STRING" id="1267423.SAMN05216290_2144"/>
<evidence type="ECO:0000313" key="3">
    <source>
        <dbReference type="Proteomes" id="UP000199437"/>
    </source>
</evidence>
<dbReference type="Proteomes" id="UP000199437">
    <property type="component" value="Unassembled WGS sequence"/>
</dbReference>
<sequence length="145" mass="16637">MSLQAQTMDSTWVKGQKKLEDGYYKADKITFSNVLVTDYQDSSNFYFVDEKLEIPLNSLEDATITENNNGNTFILLKFKSGSHKRWEELTSNQVGKELVLIVNNQLVQASKINMTVFNGMSAINRNDLSQEQMQGLMKMIKERIK</sequence>
<evidence type="ECO:0000313" key="2">
    <source>
        <dbReference type="EMBL" id="SEW23773.1"/>
    </source>
</evidence>
<dbReference type="Pfam" id="PF22599">
    <property type="entry name" value="SecDF_P1_head"/>
    <property type="match status" value="1"/>
</dbReference>
<dbReference type="GeneID" id="99986851"/>
<dbReference type="AlphaFoldDB" id="A0A1I0QB10"/>
<dbReference type="InterPro" id="IPR054384">
    <property type="entry name" value="SecDF_P1_head"/>
</dbReference>
<reference evidence="3" key="1">
    <citation type="submission" date="2016-10" db="EMBL/GenBank/DDBJ databases">
        <authorList>
            <person name="Varghese N."/>
            <person name="Submissions S."/>
        </authorList>
    </citation>
    <scope>NUCLEOTIDE SEQUENCE [LARGE SCALE GENOMIC DNA]</scope>
    <source>
        <strain evidence="3">CGMCC 1.12402</strain>
    </source>
</reference>
<dbReference type="EMBL" id="FOIR01000002">
    <property type="protein sequence ID" value="SEW23773.1"/>
    <property type="molecule type" value="Genomic_DNA"/>
</dbReference>
<dbReference type="Gene3D" id="3.30.1360.200">
    <property type="match status" value="1"/>
</dbReference>